<feature type="non-terminal residue" evidence="1">
    <location>
        <position position="84"/>
    </location>
</feature>
<dbReference type="AlphaFoldDB" id="A0AA38GHF5"/>
<accession>A0AA38GHF5</accession>
<name>A0AA38GHF5_TAXCH</name>
<evidence type="ECO:0000313" key="2">
    <source>
        <dbReference type="Proteomes" id="UP000824469"/>
    </source>
</evidence>
<dbReference type="Proteomes" id="UP000824469">
    <property type="component" value="Unassembled WGS sequence"/>
</dbReference>
<dbReference type="EMBL" id="JAHRHJ020000003">
    <property type="protein sequence ID" value="KAH9321923.1"/>
    <property type="molecule type" value="Genomic_DNA"/>
</dbReference>
<reference evidence="1 2" key="1">
    <citation type="journal article" date="2021" name="Nat. Plants">
        <title>The Taxus genome provides insights into paclitaxel biosynthesis.</title>
        <authorList>
            <person name="Xiong X."/>
            <person name="Gou J."/>
            <person name="Liao Q."/>
            <person name="Li Y."/>
            <person name="Zhou Q."/>
            <person name="Bi G."/>
            <person name="Li C."/>
            <person name="Du R."/>
            <person name="Wang X."/>
            <person name="Sun T."/>
            <person name="Guo L."/>
            <person name="Liang H."/>
            <person name="Lu P."/>
            <person name="Wu Y."/>
            <person name="Zhang Z."/>
            <person name="Ro D.K."/>
            <person name="Shang Y."/>
            <person name="Huang S."/>
            <person name="Yan J."/>
        </authorList>
    </citation>
    <scope>NUCLEOTIDE SEQUENCE [LARGE SCALE GENOMIC DNA]</scope>
    <source>
        <strain evidence="1">Ta-2019</strain>
    </source>
</reference>
<evidence type="ECO:0000313" key="1">
    <source>
        <dbReference type="EMBL" id="KAH9321923.1"/>
    </source>
</evidence>
<sequence>MRETHGSADSGEAGKRRTNAFWDTRDMSARSTRFGWIGRKGYNGSGKVWDIWDENATKYAVRVNRPKMEQLAQFDLGHLGHESA</sequence>
<protein>
    <submittedName>
        <fullName evidence="1">Uncharacterized protein</fullName>
    </submittedName>
</protein>
<gene>
    <name evidence="1" type="ORF">KI387_016562</name>
</gene>
<proteinExistence type="predicted"/>
<comment type="caution">
    <text evidence="1">The sequence shown here is derived from an EMBL/GenBank/DDBJ whole genome shotgun (WGS) entry which is preliminary data.</text>
</comment>
<organism evidence="1 2">
    <name type="scientific">Taxus chinensis</name>
    <name type="common">Chinese yew</name>
    <name type="synonym">Taxus wallichiana var. chinensis</name>
    <dbReference type="NCBI Taxonomy" id="29808"/>
    <lineage>
        <taxon>Eukaryota</taxon>
        <taxon>Viridiplantae</taxon>
        <taxon>Streptophyta</taxon>
        <taxon>Embryophyta</taxon>
        <taxon>Tracheophyta</taxon>
        <taxon>Spermatophyta</taxon>
        <taxon>Pinopsida</taxon>
        <taxon>Pinidae</taxon>
        <taxon>Conifers II</taxon>
        <taxon>Cupressales</taxon>
        <taxon>Taxaceae</taxon>
        <taxon>Taxus</taxon>
    </lineage>
</organism>
<keyword evidence="2" id="KW-1185">Reference proteome</keyword>